<evidence type="ECO:0000313" key="3">
    <source>
        <dbReference type="Proteomes" id="UP000660668"/>
    </source>
</evidence>
<comment type="caution">
    <text evidence="2">The sequence shown here is derived from an EMBL/GenBank/DDBJ whole genome shotgun (WGS) entry which is preliminary data.</text>
</comment>
<reference evidence="2" key="1">
    <citation type="submission" date="2020-11" db="EMBL/GenBank/DDBJ databases">
        <title>Nocardioides cynanchi sp. nov., isolated from soil of rhizosphere of Cynanchum wilfordii.</title>
        <authorList>
            <person name="Lee J.-S."/>
            <person name="Suh M.K."/>
            <person name="Kim J.-S."/>
        </authorList>
    </citation>
    <scope>NUCLEOTIDE SEQUENCE</scope>
    <source>
        <strain evidence="2">KCTC 19276</strain>
    </source>
</reference>
<dbReference type="AlphaFoldDB" id="A0A930YJD2"/>
<feature type="compositionally biased region" description="Low complexity" evidence="1">
    <location>
        <begin position="60"/>
        <end position="72"/>
    </location>
</feature>
<evidence type="ECO:0000256" key="1">
    <source>
        <dbReference type="SAM" id="MobiDB-lite"/>
    </source>
</evidence>
<name>A0A930YJD2_9ACTN</name>
<proteinExistence type="predicted"/>
<dbReference type="RefSeq" id="WP_194697199.1">
    <property type="nucleotide sequence ID" value="NZ_JADKPO010000020.1"/>
</dbReference>
<organism evidence="2 3">
    <name type="scientific">Nocardioides agariphilus</name>
    <dbReference type="NCBI Taxonomy" id="433664"/>
    <lineage>
        <taxon>Bacteria</taxon>
        <taxon>Bacillati</taxon>
        <taxon>Actinomycetota</taxon>
        <taxon>Actinomycetes</taxon>
        <taxon>Propionibacteriales</taxon>
        <taxon>Nocardioidaceae</taxon>
        <taxon>Nocardioides</taxon>
    </lineage>
</organism>
<keyword evidence="3" id="KW-1185">Reference proteome</keyword>
<gene>
    <name evidence="2" type="ORF">ISU10_14875</name>
</gene>
<accession>A0A930YJD2</accession>
<protein>
    <submittedName>
        <fullName evidence="2">Uncharacterized protein</fullName>
    </submittedName>
</protein>
<evidence type="ECO:0000313" key="2">
    <source>
        <dbReference type="EMBL" id="MBF4769048.1"/>
    </source>
</evidence>
<feature type="compositionally biased region" description="Acidic residues" evidence="1">
    <location>
        <begin position="17"/>
        <end position="31"/>
    </location>
</feature>
<feature type="region of interest" description="Disordered" evidence="1">
    <location>
        <begin position="1"/>
        <end position="72"/>
    </location>
</feature>
<dbReference type="EMBL" id="JADKPO010000020">
    <property type="protein sequence ID" value="MBF4769048.1"/>
    <property type="molecule type" value="Genomic_DNA"/>
</dbReference>
<dbReference type="Proteomes" id="UP000660668">
    <property type="component" value="Unassembled WGS sequence"/>
</dbReference>
<sequence>MKLSTTGPSPTHRVGADDADSDEDDDEDEDGVCVGDPVDRAVLEAEVGSAADGDDASPQAARSRTGTTVAAARRAAPGGFMCLGRRVVG</sequence>